<dbReference type="Gene3D" id="2.10.50.10">
    <property type="entry name" value="Tumor Necrosis Factor Receptor, subunit A, domain 2"/>
    <property type="match status" value="1"/>
</dbReference>
<reference evidence="6" key="2">
    <citation type="submission" date="2015-06" db="UniProtKB">
        <authorList>
            <consortium name="EnsemblMetazoa"/>
        </authorList>
    </citation>
    <scope>IDENTIFICATION</scope>
</reference>
<dbReference type="InterPro" id="IPR056609">
    <property type="entry name" value="Elapor1-like_3rd"/>
</dbReference>
<evidence type="ECO:0000256" key="4">
    <source>
        <dbReference type="SAM" id="Phobius"/>
    </source>
</evidence>
<dbReference type="Pfam" id="PF23087">
    <property type="entry name" value="MRH_ELAPOR1_9th"/>
    <property type="match status" value="1"/>
</dbReference>
<dbReference type="Proteomes" id="UP000015104">
    <property type="component" value="Unassembled WGS sequence"/>
</dbReference>
<proteinExistence type="predicted"/>
<keyword evidence="7" id="KW-1185">Reference proteome</keyword>
<dbReference type="KEGG" id="tut:107371539"/>
<evidence type="ECO:0000256" key="1">
    <source>
        <dbReference type="ARBA" id="ARBA00022729"/>
    </source>
</evidence>
<accession>T1JXA9</accession>
<keyword evidence="2" id="KW-1015">Disulfide bond</keyword>
<dbReference type="InterPro" id="IPR056610">
    <property type="entry name" value="Elapor1/2_TNFR-like"/>
</dbReference>
<evidence type="ECO:0000256" key="2">
    <source>
        <dbReference type="ARBA" id="ARBA00023157"/>
    </source>
</evidence>
<dbReference type="PROSITE" id="PS51914">
    <property type="entry name" value="MRH"/>
    <property type="match status" value="1"/>
</dbReference>
<dbReference type="OMA" id="CEYISED"/>
<dbReference type="PANTHER" id="PTHR22727">
    <property type="entry name" value="PROTEIN CBG13728"/>
    <property type="match status" value="1"/>
</dbReference>
<reference evidence="7" key="1">
    <citation type="submission" date="2011-08" db="EMBL/GenBank/DDBJ databases">
        <authorList>
            <person name="Rombauts S."/>
        </authorList>
    </citation>
    <scope>NUCLEOTIDE SEQUENCE</scope>
    <source>
        <strain evidence="7">London</strain>
    </source>
</reference>
<dbReference type="InterPro" id="IPR044865">
    <property type="entry name" value="MRH_dom"/>
</dbReference>
<dbReference type="SMART" id="SM01411">
    <property type="entry name" value="Ephrin_rec_like"/>
    <property type="match status" value="4"/>
</dbReference>
<keyword evidence="4" id="KW-0472">Membrane</keyword>
<feature type="transmembrane region" description="Helical" evidence="4">
    <location>
        <begin position="12"/>
        <end position="33"/>
    </location>
</feature>
<dbReference type="AlphaFoldDB" id="T1JXA9"/>
<dbReference type="EnsemblMetazoa" id="tetur02g11290.1">
    <property type="protein sequence ID" value="tetur02g11290.1"/>
    <property type="gene ID" value="tetur02g11290"/>
</dbReference>
<dbReference type="EMBL" id="CAEY01000824">
    <property type="status" value="NOT_ANNOTATED_CDS"/>
    <property type="molecule type" value="Genomic_DNA"/>
</dbReference>
<evidence type="ECO:0000259" key="5">
    <source>
        <dbReference type="PROSITE" id="PS51914"/>
    </source>
</evidence>
<keyword evidence="4" id="KW-0812">Transmembrane</keyword>
<name>T1JXA9_TETUR</name>
<evidence type="ECO:0000256" key="3">
    <source>
        <dbReference type="SAM" id="MobiDB-lite"/>
    </source>
</evidence>
<dbReference type="InterPro" id="IPR056607">
    <property type="entry name" value="Elapor1/2_MRH"/>
</dbReference>
<dbReference type="HOGENOM" id="CLU_005066_0_0_1"/>
<evidence type="ECO:0000313" key="7">
    <source>
        <dbReference type="Proteomes" id="UP000015104"/>
    </source>
</evidence>
<feature type="compositionally biased region" description="Polar residues" evidence="3">
    <location>
        <begin position="1074"/>
        <end position="1084"/>
    </location>
</feature>
<dbReference type="OrthoDB" id="439917at2759"/>
<dbReference type="eggNOG" id="KOG1217">
    <property type="taxonomic scope" value="Eukaryota"/>
</dbReference>
<organism evidence="6 7">
    <name type="scientific">Tetranychus urticae</name>
    <name type="common">Two-spotted spider mite</name>
    <dbReference type="NCBI Taxonomy" id="32264"/>
    <lineage>
        <taxon>Eukaryota</taxon>
        <taxon>Metazoa</taxon>
        <taxon>Ecdysozoa</taxon>
        <taxon>Arthropoda</taxon>
        <taxon>Chelicerata</taxon>
        <taxon>Arachnida</taxon>
        <taxon>Acari</taxon>
        <taxon>Acariformes</taxon>
        <taxon>Trombidiformes</taxon>
        <taxon>Prostigmata</taxon>
        <taxon>Eleutherengona</taxon>
        <taxon>Raphignathae</taxon>
        <taxon>Tetranychoidea</taxon>
        <taxon>Tetranychidae</taxon>
        <taxon>Tetranychus</taxon>
    </lineage>
</organism>
<keyword evidence="1" id="KW-0732">Signal</keyword>
<feature type="region of interest" description="Disordered" evidence="3">
    <location>
        <begin position="1054"/>
        <end position="1091"/>
    </location>
</feature>
<evidence type="ECO:0000313" key="6">
    <source>
        <dbReference type="EnsemblMetazoa" id="tetur02g11290.1"/>
    </source>
</evidence>
<gene>
    <name evidence="6" type="primary">107371539</name>
</gene>
<dbReference type="GO" id="GO:0016020">
    <property type="term" value="C:membrane"/>
    <property type="evidence" value="ECO:0007669"/>
    <property type="project" value="TreeGrafter"/>
</dbReference>
<dbReference type="Pfam" id="PF23032">
    <property type="entry name" value="GBD_ELAPOR1-like_3rd"/>
    <property type="match status" value="1"/>
</dbReference>
<feature type="domain" description="MRH" evidence="5">
    <location>
        <begin position="771"/>
        <end position="952"/>
    </location>
</feature>
<dbReference type="InterPro" id="IPR039181">
    <property type="entry name" value="Elapor1/2"/>
</dbReference>
<dbReference type="PANTHER" id="PTHR22727:SF15">
    <property type="entry name" value="MRH DOMAIN-CONTAINING PROTEIN"/>
    <property type="match status" value="1"/>
</dbReference>
<keyword evidence="4" id="KW-1133">Transmembrane helix</keyword>
<dbReference type="Pfam" id="PF23091">
    <property type="entry name" value="TNFR_ELAPOR1_6th"/>
    <property type="match status" value="1"/>
</dbReference>
<protein>
    <recommendedName>
        <fullName evidence="5">MRH domain-containing protein</fullName>
    </recommendedName>
</protein>
<dbReference type="STRING" id="32264.T1JXA9"/>
<sequence length="1091" mass="122675">MPSMLIRESPSSIQSYLLSPFLVTSVTIFFIYLTQNVLSDDLPTCQPSDFQYAFTECDKYQGRYRVSIPISPGKCVGGAPNAPVRVNSCYTSCERGTFFNSTSLTCEPCKAGYYSLGGGIRFTSFNQAILNNSGFVITKSDDSKNCSGWRVNNGILENRPDEAHLTCTSILSYSVKIVKQGKIKFKYQFIGPDDPSLYIFFTFLHLNLKESRGSYNRWNDKNSKELSATRDKSKWKTITLDLLEPGYYSFVWRTLFYGNVQSRLSSSMYFQKRSSHEERSYEQFQEETKRNDHSMKESIIDEKSVLSNELGVVRIRSIEVYGVSYTSECSPCEPGTYNDEPNSGHCKFCPKDTYTEEYGSSQCKSCDNQSSFAFVGSSKCLPRPSCTSNDYFETVSSCDLKTRSRLRQYHWIEPKICSEASVRLPVARQEPCDPHKEANGEAECSPGMELVNDTCIPCQEDEYNDGTLSRCKQCPPTTSPVYSFVLNTWKHPLGLPGNGPLSLSYNCISNNFNEHECTDKQPAWAFVPGSPSYIRSSTTATPNSFLILTLNLVGFRSYGGGKLSFRFEMFCQPDDDCEFFLLNIKSILDDQRFIIQKQWDSSTIGVREHSITITENVTFSLKWLFSRQSMASHVRIYQIILTNALFSGAIECKPCPLDIESDCIPCPIGHYINTSSALSQENWKSIEKNLTNRDKRALLSTTVSQSNSAKKMNGLNKIDSKQINSTLAKCVQCPANTIINKSLQFPIGLDQSCISCGPGLVSSEDRSFCYNDCNLVLGSEVFNLSAINSTLSMKGATIFADGGGYYHLFNLSLCGTKGVTCINNFTDLDEFDFKNTIIRSQVCRSTIVTRMNVSTQSVPLGDEIVAVTRDTVYDSISVHPEFNNTRSDIHIYLVTRITTSTCIKGHSTVITLRCEPSLENEFVLTSPKSCPDGTCDGCNFHFMVKTRTAAACRVCKDDDYDTVVTECIDGHQEIHYINPRGCIITPSGDQMVKHRACSMIPRPLKMAIIAIALIAMILIALVFHFWKINRKLEYKYSKLVENKNTAECCAMDDEDEEPEIRVRSHNRKDKHNSSSDYETIQLTKHSQDDVL</sequence>
<feature type="transmembrane region" description="Helical" evidence="4">
    <location>
        <begin position="1006"/>
        <end position="1026"/>
    </location>
</feature>